<organism evidence="1 2">
    <name type="scientific">Caenorhabditis auriculariae</name>
    <dbReference type="NCBI Taxonomy" id="2777116"/>
    <lineage>
        <taxon>Eukaryota</taxon>
        <taxon>Metazoa</taxon>
        <taxon>Ecdysozoa</taxon>
        <taxon>Nematoda</taxon>
        <taxon>Chromadorea</taxon>
        <taxon>Rhabditida</taxon>
        <taxon>Rhabditina</taxon>
        <taxon>Rhabditomorpha</taxon>
        <taxon>Rhabditoidea</taxon>
        <taxon>Rhabditidae</taxon>
        <taxon>Peloderinae</taxon>
        <taxon>Caenorhabditis</taxon>
    </lineage>
</organism>
<evidence type="ECO:0000313" key="1">
    <source>
        <dbReference type="EMBL" id="CAD6198863.1"/>
    </source>
</evidence>
<reference evidence="1" key="1">
    <citation type="submission" date="2020-10" db="EMBL/GenBank/DDBJ databases">
        <authorList>
            <person name="Kikuchi T."/>
        </authorList>
    </citation>
    <scope>NUCLEOTIDE SEQUENCE</scope>
    <source>
        <strain evidence="1">NKZ352</strain>
    </source>
</reference>
<dbReference type="EMBL" id="CAJGYM010000141">
    <property type="protein sequence ID" value="CAD6198863.1"/>
    <property type="molecule type" value="Genomic_DNA"/>
</dbReference>
<gene>
    <name evidence="1" type="ORF">CAUJ_LOCUS14768</name>
</gene>
<dbReference type="Proteomes" id="UP000835052">
    <property type="component" value="Unassembled WGS sequence"/>
</dbReference>
<proteinExistence type="predicted"/>
<protein>
    <submittedName>
        <fullName evidence="1">Uncharacterized protein</fullName>
    </submittedName>
</protein>
<comment type="caution">
    <text evidence="1">The sequence shown here is derived from an EMBL/GenBank/DDBJ whole genome shotgun (WGS) entry which is preliminary data.</text>
</comment>
<keyword evidence="2" id="KW-1185">Reference proteome</keyword>
<dbReference type="AlphaFoldDB" id="A0A8S1HSS7"/>
<sequence length="136" mass="15162">MMTKIGQRPLGSLTPPTYEERSEEKNVFVFLMIFLVSTARSAIFDPYPAYSYALNSFQQSNGYPSQNSYGSYQQNYGYPYASYQSPYVNSAPINPYPAYNYALGSYQQASGYSYSPFKSADGFYASCGNTAAVWGC</sequence>
<evidence type="ECO:0000313" key="2">
    <source>
        <dbReference type="Proteomes" id="UP000835052"/>
    </source>
</evidence>
<name>A0A8S1HSS7_9PELO</name>
<accession>A0A8S1HSS7</accession>